<comment type="subcellular location">
    <subcellularLocation>
        <location evidence="1">Cell outer membrane</location>
        <topology evidence="1">Lipid-anchor</topology>
    </subcellularLocation>
</comment>
<dbReference type="AlphaFoldDB" id="A0A1S1NS71"/>
<dbReference type="InterPro" id="IPR015943">
    <property type="entry name" value="WD40/YVTN_repeat-like_dom_sf"/>
</dbReference>
<dbReference type="RefSeq" id="WP_070981760.1">
    <property type="nucleotide sequence ID" value="NZ_CP043420.1"/>
</dbReference>
<dbReference type="Pfam" id="PF13360">
    <property type="entry name" value="PQQ_2"/>
    <property type="match status" value="1"/>
</dbReference>
<accession>A0A1S1NS71</accession>
<dbReference type="InterPro" id="IPR017687">
    <property type="entry name" value="BamB"/>
</dbReference>
<dbReference type="Proteomes" id="UP000322553">
    <property type="component" value="Chromosome"/>
</dbReference>
<organism evidence="3 4">
    <name type="scientific">Kushneria phosphatilytica</name>
    <dbReference type="NCBI Taxonomy" id="657387"/>
    <lineage>
        <taxon>Bacteria</taxon>
        <taxon>Pseudomonadati</taxon>
        <taxon>Pseudomonadota</taxon>
        <taxon>Gammaproteobacteria</taxon>
        <taxon>Oceanospirillales</taxon>
        <taxon>Halomonadaceae</taxon>
        <taxon>Kushneria</taxon>
    </lineage>
</organism>
<protein>
    <recommendedName>
        <fullName evidence="1">Outer membrane protein assembly factor BamB</fullName>
    </recommendedName>
</protein>
<reference evidence="3 4" key="1">
    <citation type="submission" date="2019-08" db="EMBL/GenBank/DDBJ databases">
        <title>Complete genome sequence of Kushneria sp. YCWA18, a halophilic phosphate-solubilizing bacterium isolated from Daqiao saltern in China.</title>
        <authorList>
            <person name="Du G.-X."/>
            <person name="Qu L.-Y."/>
        </authorList>
    </citation>
    <scope>NUCLEOTIDE SEQUENCE [LARGE SCALE GENOMIC DNA]</scope>
    <source>
        <strain evidence="3 4">YCWA18</strain>
    </source>
</reference>
<comment type="function">
    <text evidence="1">Part of the outer membrane protein assembly complex, which is involved in assembly and insertion of beta-barrel proteins into the outer membrane.</text>
</comment>
<evidence type="ECO:0000256" key="1">
    <source>
        <dbReference type="HAMAP-Rule" id="MF_00923"/>
    </source>
</evidence>
<evidence type="ECO:0000259" key="2">
    <source>
        <dbReference type="Pfam" id="PF13360"/>
    </source>
</evidence>
<dbReference type="InterPro" id="IPR011047">
    <property type="entry name" value="Quinoprotein_ADH-like_sf"/>
</dbReference>
<dbReference type="Gene3D" id="2.130.10.10">
    <property type="entry name" value="YVTN repeat-like/Quinoprotein amine dehydrogenase"/>
    <property type="match status" value="1"/>
</dbReference>
<name>A0A1S1NS71_9GAMM</name>
<comment type="subunit">
    <text evidence="1">Part of the Bam complex.</text>
</comment>
<proteinExistence type="inferred from homology"/>
<gene>
    <name evidence="1 3" type="primary">bamB</name>
    <name evidence="3" type="ORF">FY550_03430</name>
</gene>
<keyword evidence="1" id="KW-0998">Cell outer membrane</keyword>
<dbReference type="SMART" id="SM00564">
    <property type="entry name" value="PQQ"/>
    <property type="match status" value="8"/>
</dbReference>
<dbReference type="GO" id="GO:0043165">
    <property type="term" value="P:Gram-negative-bacterium-type cell outer membrane assembly"/>
    <property type="evidence" value="ECO:0007669"/>
    <property type="project" value="UniProtKB-UniRule"/>
</dbReference>
<dbReference type="STRING" id="657387.BH688_16505"/>
<dbReference type="PROSITE" id="PS51257">
    <property type="entry name" value="PROKAR_LIPOPROTEIN"/>
    <property type="match status" value="1"/>
</dbReference>
<keyword evidence="1" id="KW-0564">Palmitate</keyword>
<dbReference type="HAMAP" id="MF_00923">
    <property type="entry name" value="OM_assembly_BamB"/>
    <property type="match status" value="1"/>
</dbReference>
<evidence type="ECO:0000313" key="3">
    <source>
        <dbReference type="EMBL" id="QEL10284.1"/>
    </source>
</evidence>
<dbReference type="OrthoDB" id="5173551at2"/>
<keyword evidence="4" id="KW-1185">Reference proteome</keyword>
<dbReference type="GO" id="GO:0051205">
    <property type="term" value="P:protein insertion into membrane"/>
    <property type="evidence" value="ECO:0007669"/>
    <property type="project" value="UniProtKB-UniRule"/>
</dbReference>
<comment type="similarity">
    <text evidence="1">Belongs to the BamB family.</text>
</comment>
<dbReference type="InterPro" id="IPR002372">
    <property type="entry name" value="PQQ_rpt_dom"/>
</dbReference>
<dbReference type="GO" id="GO:0009279">
    <property type="term" value="C:cell outer membrane"/>
    <property type="evidence" value="ECO:0007669"/>
    <property type="project" value="UniProtKB-SubCell"/>
</dbReference>
<keyword evidence="1" id="KW-0472">Membrane</keyword>
<feature type="domain" description="Pyrrolo-quinoline quinone repeat" evidence="2">
    <location>
        <begin position="94"/>
        <end position="311"/>
    </location>
</feature>
<dbReference type="KEGG" id="kuy:FY550_03430"/>
<dbReference type="EMBL" id="CP043420">
    <property type="protein sequence ID" value="QEL10284.1"/>
    <property type="molecule type" value="Genomic_DNA"/>
</dbReference>
<keyword evidence="1" id="KW-0449">Lipoprotein</keyword>
<dbReference type="PANTHER" id="PTHR34512">
    <property type="entry name" value="CELL SURFACE PROTEIN"/>
    <property type="match status" value="1"/>
</dbReference>
<evidence type="ECO:0000313" key="4">
    <source>
        <dbReference type="Proteomes" id="UP000322553"/>
    </source>
</evidence>
<dbReference type="NCBIfam" id="TIGR03300">
    <property type="entry name" value="assembly_YfgL"/>
    <property type="match status" value="1"/>
</dbReference>
<dbReference type="SUPFAM" id="SSF50998">
    <property type="entry name" value="Quinoprotein alcohol dehydrogenase-like"/>
    <property type="match status" value="1"/>
</dbReference>
<dbReference type="PANTHER" id="PTHR34512:SF30">
    <property type="entry name" value="OUTER MEMBRANE PROTEIN ASSEMBLY FACTOR BAMB"/>
    <property type="match status" value="1"/>
</dbReference>
<keyword evidence="1" id="KW-0732">Signal</keyword>
<dbReference type="InterPro" id="IPR018391">
    <property type="entry name" value="PQQ_b-propeller_rpt"/>
</dbReference>
<sequence length="392" mass="41849">MTVSASRPALRALTCAAALALLAGCSGNVQENPPQPLTDFTPTAELNGQWSEGIGSLSRARYPITPAISGDTIYAASAAGHLKAINIDNGQVRWEKDLDAKVSSGLTFDSGRLYFGTRNGQVMAVDGDSGDVAWRTTVSSEVLAPPQLNSSLVVVQSVDGALTALDRFTGEQQWLYTSSQPALTLRGTGTPRTIEPVTFAGFANGRLGVFDNRNGQQLWDMRVAVPKGRTAVEQLVDLDGQPVLTQQGQLFVTSYNGRVMALNARNGETLWSRDESSYLTPVQVGDHLFTVNAKSEILALDANTGRVIWKQDALSGRNLTAPVFINGELALGDYQGYIHLLDAETGEIAGRSHPGGDGISVQPLASGNHLYVFTNDGELIAYDLKQLAAQND</sequence>